<dbReference type="AlphaFoldDB" id="K3Y0T0"/>
<proteinExistence type="predicted"/>
<keyword evidence="2" id="KW-1185">Reference proteome</keyword>
<reference evidence="1" key="2">
    <citation type="submission" date="2018-08" db="UniProtKB">
        <authorList>
            <consortium name="EnsemblPlants"/>
        </authorList>
    </citation>
    <scope>IDENTIFICATION</scope>
    <source>
        <strain evidence="1">Yugu1</strain>
    </source>
</reference>
<name>K3Y0T0_SETIT</name>
<accession>K3Y0T0</accession>
<sequence>MKALRNCSKTNQLQSRENKTRVSLVCLDSMYKHFFSSMPFCWYLVAPYCGFYSRILY</sequence>
<dbReference type="InParanoid" id="K3Y0T0"/>
<dbReference type="EnsemblPlants" id="KQL11872">
    <property type="protein sequence ID" value="KQL11872"/>
    <property type="gene ID" value="SETIT_007791mg"/>
</dbReference>
<reference evidence="2" key="1">
    <citation type="journal article" date="2012" name="Nat. Biotechnol.">
        <title>Reference genome sequence of the model plant Setaria.</title>
        <authorList>
            <person name="Bennetzen J.L."/>
            <person name="Schmutz J."/>
            <person name="Wang H."/>
            <person name="Percifield R."/>
            <person name="Hawkins J."/>
            <person name="Pontaroli A.C."/>
            <person name="Estep M."/>
            <person name="Feng L."/>
            <person name="Vaughn J.N."/>
            <person name="Grimwood J."/>
            <person name="Jenkins J."/>
            <person name="Barry K."/>
            <person name="Lindquist E."/>
            <person name="Hellsten U."/>
            <person name="Deshpande S."/>
            <person name="Wang X."/>
            <person name="Wu X."/>
            <person name="Mitros T."/>
            <person name="Triplett J."/>
            <person name="Yang X."/>
            <person name="Ye C.Y."/>
            <person name="Mauro-Herrera M."/>
            <person name="Wang L."/>
            <person name="Li P."/>
            <person name="Sharma M."/>
            <person name="Sharma R."/>
            <person name="Ronald P.C."/>
            <person name="Panaud O."/>
            <person name="Kellogg E.A."/>
            <person name="Brutnell T.P."/>
            <person name="Doust A.N."/>
            <person name="Tuskan G.A."/>
            <person name="Rokhsar D."/>
            <person name="Devos K.M."/>
        </authorList>
    </citation>
    <scope>NUCLEOTIDE SEQUENCE [LARGE SCALE GENOMIC DNA]</scope>
    <source>
        <strain evidence="2">cv. Yugu1</strain>
    </source>
</reference>
<protein>
    <submittedName>
        <fullName evidence="1">Uncharacterized protein</fullName>
    </submittedName>
</protein>
<dbReference type="EMBL" id="AGNK02002654">
    <property type="status" value="NOT_ANNOTATED_CDS"/>
    <property type="molecule type" value="Genomic_DNA"/>
</dbReference>
<evidence type="ECO:0000313" key="1">
    <source>
        <dbReference type="EnsemblPlants" id="KQL11872"/>
    </source>
</evidence>
<dbReference type="Proteomes" id="UP000004995">
    <property type="component" value="Unassembled WGS sequence"/>
</dbReference>
<organism evidence="1 2">
    <name type="scientific">Setaria italica</name>
    <name type="common">Foxtail millet</name>
    <name type="synonym">Panicum italicum</name>
    <dbReference type="NCBI Taxonomy" id="4555"/>
    <lineage>
        <taxon>Eukaryota</taxon>
        <taxon>Viridiplantae</taxon>
        <taxon>Streptophyta</taxon>
        <taxon>Embryophyta</taxon>
        <taxon>Tracheophyta</taxon>
        <taxon>Spermatophyta</taxon>
        <taxon>Magnoliopsida</taxon>
        <taxon>Liliopsida</taxon>
        <taxon>Poales</taxon>
        <taxon>Poaceae</taxon>
        <taxon>PACMAD clade</taxon>
        <taxon>Panicoideae</taxon>
        <taxon>Panicodae</taxon>
        <taxon>Paniceae</taxon>
        <taxon>Cenchrinae</taxon>
        <taxon>Setaria</taxon>
    </lineage>
</organism>
<evidence type="ECO:0000313" key="2">
    <source>
        <dbReference type="Proteomes" id="UP000004995"/>
    </source>
</evidence>
<dbReference type="Gramene" id="KQL11872">
    <property type="protein sequence ID" value="KQL11872"/>
    <property type="gene ID" value="SETIT_007791mg"/>
</dbReference>
<dbReference type="HOGENOM" id="CLU_3000057_0_0_1"/>